<dbReference type="RefSeq" id="WP_229911228.1">
    <property type="nucleotide sequence ID" value="NZ_BMSX01000015.1"/>
</dbReference>
<organism evidence="2 3">
    <name type="scientific">Streptomyces aurantiogriseus</name>
    <dbReference type="NCBI Taxonomy" id="66870"/>
    <lineage>
        <taxon>Bacteria</taxon>
        <taxon>Bacillati</taxon>
        <taxon>Actinomycetota</taxon>
        <taxon>Actinomycetes</taxon>
        <taxon>Kitasatosporales</taxon>
        <taxon>Streptomycetaceae</taxon>
        <taxon>Streptomyces</taxon>
    </lineage>
</organism>
<evidence type="ECO:0000313" key="3">
    <source>
        <dbReference type="Proteomes" id="UP000658320"/>
    </source>
</evidence>
<protein>
    <submittedName>
        <fullName evidence="2">Lipoprotein</fullName>
    </submittedName>
</protein>
<evidence type="ECO:0000313" key="2">
    <source>
        <dbReference type="EMBL" id="GGR35709.1"/>
    </source>
</evidence>
<sequence length="339" mass="36133">MTVTLTATACSSSATIGSADDHAKAKATRTSSPTPAAVPALTKKEALAQIAHYSKINNRANADNNHTLLDTIEDGPLYAMSVADYKQDAGLPKADREKYKPWSYDLASMSVYIPRFTAGQQRWFAAVTHSGKNDKYARVLIMTEQAGAKQWEMVAAVDLDDKEQVPKIALDADGYATALDATSTKNVAAPVDVLRGAVGDNFSTGGDTTGRKVFTSSKASARQIKAHDSTVHKFGSRGTTVFSAATPEFTNSYALKTADGSALVVFAHTHTQRDAVAYSGLQIVPQKKDRAWLGTTNSPSFTYTFTCSDVATVPTAPGKATLIGYTCRRTDAHGMTDSS</sequence>
<evidence type="ECO:0000259" key="1">
    <source>
        <dbReference type="Pfam" id="PF26366"/>
    </source>
</evidence>
<gene>
    <name evidence="2" type="ORF">GCM10010251_60170</name>
</gene>
<dbReference type="Proteomes" id="UP000658320">
    <property type="component" value="Unassembled WGS sequence"/>
</dbReference>
<comment type="caution">
    <text evidence="2">The sequence shown here is derived from an EMBL/GenBank/DDBJ whole genome shotgun (WGS) entry which is preliminary data.</text>
</comment>
<dbReference type="EMBL" id="BMSX01000015">
    <property type="protein sequence ID" value="GGR35709.1"/>
    <property type="molecule type" value="Genomic_DNA"/>
</dbReference>
<accession>A0A918KVS4</accession>
<dbReference type="Pfam" id="PF26366">
    <property type="entry name" value="DUF8094"/>
    <property type="match status" value="1"/>
</dbReference>
<reference evidence="2" key="2">
    <citation type="submission" date="2020-09" db="EMBL/GenBank/DDBJ databases">
        <authorList>
            <person name="Sun Q."/>
            <person name="Ohkuma M."/>
        </authorList>
    </citation>
    <scope>NUCLEOTIDE SEQUENCE</scope>
    <source>
        <strain evidence="2">JCM 4346</strain>
    </source>
</reference>
<feature type="domain" description="DUF8094" evidence="1">
    <location>
        <begin position="37"/>
        <end position="334"/>
    </location>
</feature>
<keyword evidence="2" id="KW-0449">Lipoprotein</keyword>
<dbReference type="AlphaFoldDB" id="A0A918KVS4"/>
<dbReference type="InterPro" id="IPR058407">
    <property type="entry name" value="DUF8094"/>
</dbReference>
<name>A0A918KVS4_9ACTN</name>
<reference evidence="2" key="1">
    <citation type="journal article" date="2014" name="Int. J. Syst. Evol. Microbiol.">
        <title>Complete genome sequence of Corynebacterium casei LMG S-19264T (=DSM 44701T), isolated from a smear-ripened cheese.</title>
        <authorList>
            <consortium name="US DOE Joint Genome Institute (JGI-PGF)"/>
            <person name="Walter F."/>
            <person name="Albersmeier A."/>
            <person name="Kalinowski J."/>
            <person name="Ruckert C."/>
        </authorList>
    </citation>
    <scope>NUCLEOTIDE SEQUENCE</scope>
    <source>
        <strain evidence="2">JCM 4346</strain>
    </source>
</reference>
<proteinExistence type="predicted"/>
<keyword evidence="3" id="KW-1185">Reference proteome</keyword>